<dbReference type="eggNOG" id="arCOG02007">
    <property type="taxonomic scope" value="Archaea"/>
</dbReference>
<evidence type="ECO:0000313" key="2">
    <source>
        <dbReference type="EMBL" id="ELZ15393.1"/>
    </source>
</evidence>
<dbReference type="GO" id="GO:0042597">
    <property type="term" value="C:periplasmic space"/>
    <property type="evidence" value="ECO:0007669"/>
    <property type="project" value="InterPro"/>
</dbReference>
<dbReference type="OrthoDB" id="185515at2157"/>
<organism evidence="2 3">
    <name type="scientific">Haloterrigena salina JCM 13891</name>
    <dbReference type="NCBI Taxonomy" id="1227488"/>
    <lineage>
        <taxon>Archaea</taxon>
        <taxon>Methanobacteriati</taxon>
        <taxon>Methanobacteriota</taxon>
        <taxon>Stenosarchaea group</taxon>
        <taxon>Halobacteria</taxon>
        <taxon>Halobacteriales</taxon>
        <taxon>Natrialbaceae</taxon>
        <taxon>Haloterrigena</taxon>
    </lineage>
</organism>
<feature type="region of interest" description="Disordered" evidence="1">
    <location>
        <begin position="245"/>
        <end position="264"/>
    </location>
</feature>
<comment type="caution">
    <text evidence="2">The sequence shown here is derived from an EMBL/GenBank/DDBJ whole genome shotgun (WGS) entry which is preliminary data.</text>
</comment>
<evidence type="ECO:0000256" key="1">
    <source>
        <dbReference type="SAM" id="MobiDB-lite"/>
    </source>
</evidence>
<evidence type="ECO:0000313" key="3">
    <source>
        <dbReference type="Proteomes" id="UP000011657"/>
    </source>
</evidence>
<name>M0BY96_9EURY</name>
<dbReference type="Proteomes" id="UP000011657">
    <property type="component" value="Unassembled WGS sequence"/>
</dbReference>
<dbReference type="EMBL" id="AOIS01000057">
    <property type="protein sequence ID" value="ELZ15393.1"/>
    <property type="molecule type" value="Genomic_DNA"/>
</dbReference>
<dbReference type="Gene3D" id="1.50.10.20">
    <property type="match status" value="2"/>
</dbReference>
<dbReference type="GO" id="GO:0045490">
    <property type="term" value="P:pectin catabolic process"/>
    <property type="evidence" value="ECO:0007669"/>
    <property type="project" value="InterPro"/>
</dbReference>
<accession>M0BY96</accession>
<dbReference type="AlphaFoldDB" id="M0BY96"/>
<dbReference type="SUPFAM" id="SSF48208">
    <property type="entry name" value="Six-hairpin glycosidases"/>
    <property type="match status" value="2"/>
</dbReference>
<dbReference type="STRING" id="1227488.C477_16940"/>
<dbReference type="InterPro" id="IPR008928">
    <property type="entry name" value="6-hairpin_glycosidase_sf"/>
</dbReference>
<reference evidence="2 3" key="1">
    <citation type="journal article" date="2014" name="PLoS Genet.">
        <title>Phylogenetically driven sequencing of extremely halophilic archaea reveals strategies for static and dynamic osmo-response.</title>
        <authorList>
            <person name="Becker E.A."/>
            <person name="Seitzer P.M."/>
            <person name="Tritt A."/>
            <person name="Larsen D."/>
            <person name="Krusor M."/>
            <person name="Yao A.I."/>
            <person name="Wu D."/>
            <person name="Madern D."/>
            <person name="Eisen J.A."/>
            <person name="Darling A.E."/>
            <person name="Facciotti M.T."/>
        </authorList>
    </citation>
    <scope>NUCLEOTIDE SEQUENCE [LARGE SCALE GENOMIC DNA]</scope>
    <source>
        <strain evidence="2 3">JCM 13891</strain>
    </source>
</reference>
<gene>
    <name evidence="2" type="ORF">C477_16940</name>
</gene>
<dbReference type="InterPro" id="IPR010702">
    <property type="entry name" value="Pectate_lyase_2"/>
</dbReference>
<protein>
    <submittedName>
        <fullName evidence="2">Pectate lyase</fullName>
    </submittedName>
</protein>
<dbReference type="PATRIC" id="fig|1227488.3.peg.3387"/>
<sequence>MGSTLADECLETVRRHIDAALTAGRDRYGERETPLLADAIDPDAEEAVAYDARDVAADRRLSNVATQQEFLRTLVALSRIDGDERYRDAAVEIVDWFLEHLTDSRGLPYWGGHVAYDLEADALATNKDGPHELKFEYPFYDLFWEVDPKATRRFVEAFWDAHVYDWSILDFNRHGDLNEWRNDEYDYADGETSDFPSAAGAAIDDPWDRAYEGGDVFFWGDGLTFVNTGSDLYYAAGRLAELDGDAGDDADRGTDGGDGDGTLDGPLRWARNLARRYVETRGETGISGYQFSQHPSYCNGPEIRGDRAQYQFAPYVHGDHRVYEGTLFRPRPIVQRRQLELGERLGDRGREFTRWALEELRAWREAAYRPERNEFEPMLTDGRSLEGFVVRREGYFGPKGRVIGPIEADADFLWTYATVSRATGDRICWRTARHIARGLDLGDIGALGGTDEHGDAAGDGVVLESNPVLETDPDLDPTPDCDDFRAVYALLELHRATGRDAYRDAAARVGENCLEARTNDDGLFVDGEGRIVLEDPVPLALLHLAAALRGDDRGKLPTPVGDRRSPEGGV</sequence>
<dbReference type="GO" id="GO:0016837">
    <property type="term" value="F:carbon-oxygen lyase activity, acting on polysaccharides"/>
    <property type="evidence" value="ECO:0007669"/>
    <property type="project" value="InterPro"/>
</dbReference>
<dbReference type="Pfam" id="PF06917">
    <property type="entry name" value="Pectate_lyase_2"/>
    <property type="match status" value="2"/>
</dbReference>
<dbReference type="RefSeq" id="WP_008895664.1">
    <property type="nucleotide sequence ID" value="NZ_AOIS01000057.1"/>
</dbReference>
<proteinExistence type="predicted"/>
<keyword evidence="2" id="KW-0456">Lyase</keyword>
<keyword evidence="3" id="KW-1185">Reference proteome</keyword>